<feature type="compositionally biased region" description="Polar residues" evidence="1">
    <location>
        <begin position="72"/>
        <end position="83"/>
    </location>
</feature>
<feature type="compositionally biased region" description="Polar residues" evidence="1">
    <location>
        <begin position="319"/>
        <end position="333"/>
    </location>
</feature>
<feature type="compositionally biased region" description="Low complexity" evidence="1">
    <location>
        <begin position="259"/>
        <end position="275"/>
    </location>
</feature>
<dbReference type="OrthoDB" id="4161727at2759"/>
<dbReference type="AlphaFoldDB" id="A0A0D2C0T8"/>
<feature type="compositionally biased region" description="Basic and acidic residues" evidence="1">
    <location>
        <begin position="91"/>
        <end position="112"/>
    </location>
</feature>
<evidence type="ECO:0008006" key="4">
    <source>
        <dbReference type="Google" id="ProtNLM"/>
    </source>
</evidence>
<feature type="compositionally biased region" description="Polar residues" evidence="1">
    <location>
        <begin position="340"/>
        <end position="355"/>
    </location>
</feature>
<reference evidence="2 3" key="1">
    <citation type="submission" date="2015-01" db="EMBL/GenBank/DDBJ databases">
        <title>The Genome Sequence of Cladophialophora immunda CBS83496.</title>
        <authorList>
            <consortium name="The Broad Institute Genomics Platform"/>
            <person name="Cuomo C."/>
            <person name="de Hoog S."/>
            <person name="Gorbushina A."/>
            <person name="Stielow B."/>
            <person name="Teixiera M."/>
            <person name="Abouelleil A."/>
            <person name="Chapman S.B."/>
            <person name="Priest M."/>
            <person name="Young S.K."/>
            <person name="Wortman J."/>
            <person name="Nusbaum C."/>
            <person name="Birren B."/>
        </authorList>
    </citation>
    <scope>NUCLEOTIDE SEQUENCE [LARGE SCALE GENOMIC DNA]</scope>
    <source>
        <strain evidence="2 3">CBS 83496</strain>
    </source>
</reference>
<evidence type="ECO:0000256" key="1">
    <source>
        <dbReference type="SAM" id="MobiDB-lite"/>
    </source>
</evidence>
<protein>
    <recommendedName>
        <fullName evidence="4">C2H2-type domain-containing protein</fullName>
    </recommendedName>
</protein>
<proteinExistence type="predicted"/>
<sequence length="598" mass="66504">MYSYRPGDAWWVPRTKPPLYVESRASRPAVTEPRSIPVEPVTSRGIPVRQRSDNYSLVSGEPLSRWGKRRQGTSSNNSISPLATANGLPRVRNDKSANEDDVFPKGDLDRETLAQAPSRDSKPIVSSQIHISNGGSGRKTAIGSSSTLLDRDNGRRDVQDGMSCNVDDGDKHQGEAVHRTDWALVRSLPITTGPSQTRMPQVTASYSLDSEPTHRDFGGTANPPLEYQDLDVLIGSGEVEGALRNHNTVDGDEASFAAASSMSQEMDMSSSGEESFAFNSQSPPSFDMGLEKEIENMVSEIALDLVQGFLSGSGRINVCTPQSSQGSPASSNVGDRPATGSCSSTGQASKAAGSSNKDKRHEHDGNEEPKEPQRPRIQSLIQDDSDEEGLLACPYAKYDADRYSEMNPNLHERAYRRCRSVYLTNIPRLKQHLYRIHRRPEYYCSSCYTEFKSESDCEGHARARPACAVNDCPFQEKMTHEQYKAVKRRKMRRDAASVWFEIFDILFPGAQRPGTPYVDDTHSQATMQSVQDYTRYLENHLPQMLSERMGRPLFNNDSSMFQWLLNKALEETLPRALRELQDSWQMVGSVAGINDDST</sequence>
<keyword evidence="3" id="KW-1185">Reference proteome</keyword>
<evidence type="ECO:0000313" key="3">
    <source>
        <dbReference type="Proteomes" id="UP000054466"/>
    </source>
</evidence>
<organism evidence="2 3">
    <name type="scientific">Cladophialophora immunda</name>
    <dbReference type="NCBI Taxonomy" id="569365"/>
    <lineage>
        <taxon>Eukaryota</taxon>
        <taxon>Fungi</taxon>
        <taxon>Dikarya</taxon>
        <taxon>Ascomycota</taxon>
        <taxon>Pezizomycotina</taxon>
        <taxon>Eurotiomycetes</taxon>
        <taxon>Chaetothyriomycetidae</taxon>
        <taxon>Chaetothyriales</taxon>
        <taxon>Herpotrichiellaceae</taxon>
        <taxon>Cladophialophora</taxon>
    </lineage>
</organism>
<name>A0A0D2C0T8_9EURO</name>
<dbReference type="RefSeq" id="XP_016244301.1">
    <property type="nucleotide sequence ID" value="XM_016397110.1"/>
</dbReference>
<dbReference type="Proteomes" id="UP000054466">
    <property type="component" value="Unassembled WGS sequence"/>
</dbReference>
<feature type="region of interest" description="Disordered" evidence="1">
    <location>
        <begin position="319"/>
        <end position="376"/>
    </location>
</feature>
<feature type="compositionally biased region" description="Polar residues" evidence="1">
    <location>
        <begin position="124"/>
        <end position="133"/>
    </location>
</feature>
<gene>
    <name evidence="2" type="ORF">PV07_09819</name>
</gene>
<accession>A0A0D2C0T8</accession>
<feature type="region of interest" description="Disordered" evidence="1">
    <location>
        <begin position="259"/>
        <end position="284"/>
    </location>
</feature>
<dbReference type="GeneID" id="27349013"/>
<evidence type="ECO:0000313" key="2">
    <source>
        <dbReference type="EMBL" id="KIW24085.1"/>
    </source>
</evidence>
<dbReference type="PANTHER" id="PTHR38166">
    <property type="entry name" value="C2H2-TYPE DOMAIN-CONTAINING PROTEIN-RELATED"/>
    <property type="match status" value="1"/>
</dbReference>
<dbReference type="VEuPathDB" id="FungiDB:PV07_09819"/>
<dbReference type="PANTHER" id="PTHR38166:SF1">
    <property type="entry name" value="C2H2-TYPE DOMAIN-CONTAINING PROTEIN"/>
    <property type="match status" value="1"/>
</dbReference>
<feature type="compositionally biased region" description="Basic and acidic residues" evidence="1">
    <location>
        <begin position="149"/>
        <end position="159"/>
    </location>
</feature>
<feature type="region of interest" description="Disordered" evidence="1">
    <location>
        <begin position="23"/>
        <end position="173"/>
    </location>
</feature>
<feature type="compositionally biased region" description="Basic and acidic residues" evidence="1">
    <location>
        <begin position="356"/>
        <end position="374"/>
    </location>
</feature>
<dbReference type="EMBL" id="KN847045">
    <property type="protein sequence ID" value="KIW24085.1"/>
    <property type="molecule type" value="Genomic_DNA"/>
</dbReference>
<dbReference type="STRING" id="569365.A0A0D2C0T8"/>
<dbReference type="HOGENOM" id="CLU_507125_0_0_1"/>